<dbReference type="Proteomes" id="UP001220324">
    <property type="component" value="Unassembled WGS sequence"/>
</dbReference>
<accession>A0AAD6GG18</accession>
<dbReference type="AlphaFoldDB" id="A0AAD6GG18"/>
<dbReference type="Pfam" id="PF13302">
    <property type="entry name" value="Acetyltransf_3"/>
    <property type="match status" value="1"/>
</dbReference>
<dbReference type="PANTHER" id="PTHR43441:SF2">
    <property type="entry name" value="FAMILY ACETYLTRANSFERASE, PUTATIVE (AFU_ORTHOLOGUE AFUA_7G00850)-RELATED"/>
    <property type="match status" value="1"/>
</dbReference>
<dbReference type="InterPro" id="IPR016181">
    <property type="entry name" value="Acyl_CoA_acyltransferase"/>
</dbReference>
<dbReference type="InterPro" id="IPR051908">
    <property type="entry name" value="Ribosomal_N-acetyltransferase"/>
</dbReference>
<evidence type="ECO:0000313" key="2">
    <source>
        <dbReference type="EMBL" id="KAJ5541368.1"/>
    </source>
</evidence>
<keyword evidence="3" id="KW-1185">Reference proteome</keyword>
<proteinExistence type="predicted"/>
<reference evidence="2 3" key="1">
    <citation type="journal article" date="2023" name="IMA Fungus">
        <title>Comparative genomic study of the Penicillium genus elucidates a diverse pangenome and 15 lateral gene transfer events.</title>
        <authorList>
            <person name="Petersen C."/>
            <person name="Sorensen T."/>
            <person name="Nielsen M.R."/>
            <person name="Sondergaard T.E."/>
            <person name="Sorensen J.L."/>
            <person name="Fitzpatrick D.A."/>
            <person name="Frisvad J.C."/>
            <person name="Nielsen K.L."/>
        </authorList>
    </citation>
    <scope>NUCLEOTIDE SEQUENCE [LARGE SCALE GENOMIC DNA]</scope>
    <source>
        <strain evidence="2 3">IBT 35679</strain>
    </source>
</reference>
<dbReference type="InterPro" id="IPR000182">
    <property type="entry name" value="GNAT_dom"/>
</dbReference>
<comment type="caution">
    <text evidence="2">The sequence shown here is derived from an EMBL/GenBank/DDBJ whole genome shotgun (WGS) entry which is preliminary data.</text>
</comment>
<dbReference type="FunFam" id="3.40.630.30:FF:000047">
    <property type="entry name" value="Acetyltransferase, GNAT family"/>
    <property type="match status" value="1"/>
</dbReference>
<evidence type="ECO:0000313" key="3">
    <source>
        <dbReference type="Proteomes" id="UP001220324"/>
    </source>
</evidence>
<dbReference type="Gene3D" id="3.40.630.30">
    <property type="match status" value="1"/>
</dbReference>
<dbReference type="GO" id="GO:0008999">
    <property type="term" value="F:protein-N-terminal-alanine acetyltransferase activity"/>
    <property type="evidence" value="ECO:0007669"/>
    <property type="project" value="TreeGrafter"/>
</dbReference>
<dbReference type="EMBL" id="JAQIZZ010000005">
    <property type="protein sequence ID" value="KAJ5541368.1"/>
    <property type="molecule type" value="Genomic_DNA"/>
</dbReference>
<gene>
    <name evidence="2" type="ORF">N7494_006444</name>
</gene>
<dbReference type="SUPFAM" id="SSF55729">
    <property type="entry name" value="Acyl-CoA N-acyltransferases (Nat)"/>
    <property type="match status" value="1"/>
</dbReference>
<evidence type="ECO:0000259" key="1">
    <source>
        <dbReference type="PROSITE" id="PS51186"/>
    </source>
</evidence>
<sequence>MTGQFGAPVDMHPAKPPPATTFTGRTVRLEKLDPRHTNDLYESIGQHTAVWAYIPDGPFQDKESFIPFIERLSKSADPYLYALIDVPSNKAVGFFSLMRIDQKNRVVEIGFVVFSPMLQRTTAATEAFYLIAKAVFEDLGYRRFEWKCDSHNEPSRKAAARFGFTAEGVFRQHMMIKGRNRDTAWFSMLDSEWPAVRESFEKWLDAANFDADGKQISSLVALRGQ</sequence>
<protein>
    <recommendedName>
        <fullName evidence="1">N-acetyltransferase domain-containing protein</fullName>
    </recommendedName>
</protein>
<feature type="domain" description="N-acetyltransferase" evidence="1">
    <location>
        <begin position="27"/>
        <end position="182"/>
    </location>
</feature>
<organism evidence="2 3">
    <name type="scientific">Penicillium frequentans</name>
    <dbReference type="NCBI Taxonomy" id="3151616"/>
    <lineage>
        <taxon>Eukaryota</taxon>
        <taxon>Fungi</taxon>
        <taxon>Dikarya</taxon>
        <taxon>Ascomycota</taxon>
        <taxon>Pezizomycotina</taxon>
        <taxon>Eurotiomycetes</taxon>
        <taxon>Eurotiomycetidae</taxon>
        <taxon>Eurotiales</taxon>
        <taxon>Aspergillaceae</taxon>
        <taxon>Penicillium</taxon>
    </lineage>
</organism>
<dbReference type="PROSITE" id="PS51186">
    <property type="entry name" value="GNAT"/>
    <property type="match status" value="1"/>
</dbReference>
<name>A0AAD6GG18_9EURO</name>
<dbReference type="GO" id="GO:1990189">
    <property type="term" value="F:protein N-terminal-serine acetyltransferase activity"/>
    <property type="evidence" value="ECO:0007669"/>
    <property type="project" value="TreeGrafter"/>
</dbReference>
<dbReference type="PANTHER" id="PTHR43441">
    <property type="entry name" value="RIBOSOMAL-PROTEIN-SERINE ACETYLTRANSFERASE"/>
    <property type="match status" value="1"/>
</dbReference>